<gene>
    <name evidence="2" type="primary">ORF145867</name>
</gene>
<name>A0A0B7AVH1_9EUPU</name>
<proteinExistence type="predicted"/>
<feature type="region of interest" description="Disordered" evidence="1">
    <location>
        <begin position="1"/>
        <end position="29"/>
    </location>
</feature>
<dbReference type="AlphaFoldDB" id="A0A0B7AVH1"/>
<dbReference type="EMBL" id="HACG01038164">
    <property type="protein sequence ID" value="CEK85029.1"/>
    <property type="molecule type" value="Transcribed_RNA"/>
</dbReference>
<feature type="non-terminal residue" evidence="2">
    <location>
        <position position="1"/>
    </location>
</feature>
<reference evidence="2" key="1">
    <citation type="submission" date="2014-12" db="EMBL/GenBank/DDBJ databases">
        <title>Insight into the proteome of Arion vulgaris.</title>
        <authorList>
            <person name="Aradska J."/>
            <person name="Bulat T."/>
            <person name="Smidak R."/>
            <person name="Sarate P."/>
            <person name="Gangsoo J."/>
            <person name="Sialana F."/>
            <person name="Bilban M."/>
            <person name="Lubec G."/>
        </authorList>
    </citation>
    <scope>NUCLEOTIDE SEQUENCE</scope>
    <source>
        <tissue evidence="2">Skin</tissue>
    </source>
</reference>
<protein>
    <submittedName>
        <fullName evidence="2">Uncharacterized protein</fullName>
    </submittedName>
</protein>
<evidence type="ECO:0000313" key="2">
    <source>
        <dbReference type="EMBL" id="CEK85029.1"/>
    </source>
</evidence>
<accession>A0A0B7AVH1</accession>
<organism evidence="2">
    <name type="scientific">Arion vulgaris</name>
    <dbReference type="NCBI Taxonomy" id="1028688"/>
    <lineage>
        <taxon>Eukaryota</taxon>
        <taxon>Metazoa</taxon>
        <taxon>Spiralia</taxon>
        <taxon>Lophotrochozoa</taxon>
        <taxon>Mollusca</taxon>
        <taxon>Gastropoda</taxon>
        <taxon>Heterobranchia</taxon>
        <taxon>Euthyneura</taxon>
        <taxon>Panpulmonata</taxon>
        <taxon>Eupulmonata</taxon>
        <taxon>Stylommatophora</taxon>
        <taxon>Helicina</taxon>
        <taxon>Arionoidea</taxon>
        <taxon>Arionidae</taxon>
        <taxon>Arion</taxon>
    </lineage>
</organism>
<sequence length="193" mass="20559">NDATTKSASNDSATTSNNETGSTATQPTTATVSGPVNVKCLDLYKNCTDPYYSNDGTEYCSNYKENKACFNASSSCSPEEQYRLQLLNCGPSDLFNVTGSSVSELCQGRITECMSSSTTASTIKKEDDFKTIFCAVKVELSTCSIKPANKAQCLQAEYDAALVLAKCSAPRALVSSAILISIAILVQRIMKGC</sequence>
<evidence type="ECO:0000256" key="1">
    <source>
        <dbReference type="SAM" id="MobiDB-lite"/>
    </source>
</evidence>